<dbReference type="CDD" id="cd03193">
    <property type="entry name" value="GST_C_Metaxin"/>
    <property type="match status" value="1"/>
</dbReference>
<comment type="similarity">
    <text evidence="1">Belongs to the FAX family.</text>
</comment>
<evidence type="ECO:0000256" key="1">
    <source>
        <dbReference type="ARBA" id="ARBA00006475"/>
    </source>
</evidence>
<evidence type="ECO:0000259" key="2">
    <source>
        <dbReference type="Pfam" id="PF17172"/>
    </source>
</evidence>
<dbReference type="InterPro" id="IPR012336">
    <property type="entry name" value="Thioredoxin-like_fold"/>
</dbReference>
<dbReference type="SFLD" id="SFLDG01180">
    <property type="entry name" value="SUF1"/>
    <property type="match status" value="1"/>
</dbReference>
<reference evidence="3 4" key="1">
    <citation type="journal article" date="2016" name="Nat. Commun.">
        <title>Ectomycorrhizal ecology is imprinted in the genome of the dominant symbiotic fungus Cenococcum geophilum.</title>
        <authorList>
            <consortium name="DOE Joint Genome Institute"/>
            <person name="Peter M."/>
            <person name="Kohler A."/>
            <person name="Ohm R.A."/>
            <person name="Kuo A."/>
            <person name="Krutzmann J."/>
            <person name="Morin E."/>
            <person name="Arend M."/>
            <person name="Barry K.W."/>
            <person name="Binder M."/>
            <person name="Choi C."/>
            <person name="Clum A."/>
            <person name="Copeland A."/>
            <person name="Grisel N."/>
            <person name="Haridas S."/>
            <person name="Kipfer T."/>
            <person name="LaButti K."/>
            <person name="Lindquist E."/>
            <person name="Lipzen A."/>
            <person name="Maire R."/>
            <person name="Meier B."/>
            <person name="Mihaltcheva S."/>
            <person name="Molinier V."/>
            <person name="Murat C."/>
            <person name="Poggeler S."/>
            <person name="Quandt C.A."/>
            <person name="Sperisen C."/>
            <person name="Tritt A."/>
            <person name="Tisserant E."/>
            <person name="Crous P.W."/>
            <person name="Henrissat B."/>
            <person name="Nehls U."/>
            <person name="Egli S."/>
            <person name="Spatafora J.W."/>
            <person name="Grigoriev I.V."/>
            <person name="Martin F.M."/>
        </authorList>
    </citation>
    <scope>NUCLEOTIDE SEQUENCE [LARGE SCALE GENOMIC DNA]</scope>
    <source>
        <strain evidence="3 4">CBS 459.81</strain>
    </source>
</reference>
<evidence type="ECO:0000313" key="4">
    <source>
        <dbReference type="Proteomes" id="UP000250266"/>
    </source>
</evidence>
<dbReference type="InterPro" id="IPR026928">
    <property type="entry name" value="FAX/IsoI-like"/>
</dbReference>
<evidence type="ECO:0000313" key="3">
    <source>
        <dbReference type="EMBL" id="OCK73873.1"/>
    </source>
</evidence>
<protein>
    <recommendedName>
        <fullName evidence="2">Thioredoxin-like fold domain-containing protein</fullName>
    </recommendedName>
</protein>
<dbReference type="PANTHER" id="PTHR12289">
    <property type="entry name" value="METAXIN RELATED"/>
    <property type="match status" value="1"/>
</dbReference>
<sequence length="274" mass="31083">MSKSNAPESKLIVYRGWLERGKHVWSPFVVKLEARLRFAGVSYIAEAGSTQKSPNGKIPYVKFREVQPSDTISSSSNLEDIPTFLGDSTLIIKHLVERDVLPNINAKVPPAANAQDLAIRALLEDKLYFYHTWERWGENYYQMRDHILSALSYPIRVVVGLLIYRKSMQTLHGQGTGRYTASEIQSFRQEIWEGINALLLSAKFEADDASTKPFWVLGGKGPTESDATLFGFIVSVLVCTACPESQSLVKRFPVILEYADRIHDTYFPDYLKWE</sequence>
<dbReference type="InterPro" id="IPR040079">
    <property type="entry name" value="Glutathione_S-Trfase"/>
</dbReference>
<keyword evidence="4" id="KW-1185">Reference proteome</keyword>
<name>A0A8E2DYE8_9PEZI</name>
<dbReference type="AlphaFoldDB" id="A0A8E2DYE8"/>
<accession>A0A8E2DYE8</accession>
<proteinExistence type="inferred from homology"/>
<feature type="domain" description="Thioredoxin-like fold" evidence="2">
    <location>
        <begin position="27"/>
        <end position="140"/>
    </location>
</feature>
<dbReference type="InterPro" id="IPR050931">
    <property type="entry name" value="Mito_Protein_Transport_Metaxin"/>
</dbReference>
<dbReference type="Pfam" id="PF17172">
    <property type="entry name" value="GST_N_4"/>
    <property type="match status" value="1"/>
</dbReference>
<dbReference type="OrthoDB" id="5809458at2759"/>
<dbReference type="Proteomes" id="UP000250266">
    <property type="component" value="Unassembled WGS sequence"/>
</dbReference>
<organism evidence="3 4">
    <name type="scientific">Lepidopterella palustris CBS 459.81</name>
    <dbReference type="NCBI Taxonomy" id="1314670"/>
    <lineage>
        <taxon>Eukaryota</taxon>
        <taxon>Fungi</taxon>
        <taxon>Dikarya</taxon>
        <taxon>Ascomycota</taxon>
        <taxon>Pezizomycotina</taxon>
        <taxon>Dothideomycetes</taxon>
        <taxon>Pleosporomycetidae</taxon>
        <taxon>Mytilinidiales</taxon>
        <taxon>Argynnaceae</taxon>
        <taxon>Lepidopterella</taxon>
    </lineage>
</organism>
<dbReference type="SFLD" id="SFLDS00019">
    <property type="entry name" value="Glutathione_Transferase_(cytos"/>
    <property type="match status" value="1"/>
</dbReference>
<dbReference type="EMBL" id="KV745629">
    <property type="protein sequence ID" value="OCK73873.1"/>
    <property type="molecule type" value="Genomic_DNA"/>
</dbReference>
<dbReference type="GO" id="GO:0005737">
    <property type="term" value="C:cytoplasm"/>
    <property type="evidence" value="ECO:0007669"/>
    <property type="project" value="TreeGrafter"/>
</dbReference>
<dbReference type="PANTHER" id="PTHR12289:SF41">
    <property type="entry name" value="FAILED AXON CONNECTIONS-RELATED"/>
    <property type="match status" value="1"/>
</dbReference>
<dbReference type="SFLD" id="SFLDG01200">
    <property type="entry name" value="SUF1.1"/>
    <property type="match status" value="1"/>
</dbReference>
<gene>
    <name evidence="3" type="ORF">K432DRAFT_410342</name>
</gene>